<name>A0A9P0MDD9_NEZVI</name>
<evidence type="ECO:0000256" key="1">
    <source>
        <dbReference type="SAM" id="MobiDB-lite"/>
    </source>
</evidence>
<feature type="compositionally biased region" description="Basic residues" evidence="1">
    <location>
        <begin position="48"/>
        <end position="61"/>
    </location>
</feature>
<evidence type="ECO:0000313" key="3">
    <source>
        <dbReference type="Proteomes" id="UP001152798"/>
    </source>
</evidence>
<dbReference type="Proteomes" id="UP001152798">
    <property type="component" value="Chromosome 3"/>
</dbReference>
<organism evidence="2 3">
    <name type="scientific">Nezara viridula</name>
    <name type="common">Southern green stink bug</name>
    <name type="synonym">Cimex viridulus</name>
    <dbReference type="NCBI Taxonomy" id="85310"/>
    <lineage>
        <taxon>Eukaryota</taxon>
        <taxon>Metazoa</taxon>
        <taxon>Ecdysozoa</taxon>
        <taxon>Arthropoda</taxon>
        <taxon>Hexapoda</taxon>
        <taxon>Insecta</taxon>
        <taxon>Pterygota</taxon>
        <taxon>Neoptera</taxon>
        <taxon>Paraneoptera</taxon>
        <taxon>Hemiptera</taxon>
        <taxon>Heteroptera</taxon>
        <taxon>Panheteroptera</taxon>
        <taxon>Pentatomomorpha</taxon>
        <taxon>Pentatomoidea</taxon>
        <taxon>Pentatomidae</taxon>
        <taxon>Pentatominae</taxon>
        <taxon>Nezara</taxon>
    </lineage>
</organism>
<protein>
    <submittedName>
        <fullName evidence="2">Uncharacterized protein</fullName>
    </submittedName>
</protein>
<feature type="compositionally biased region" description="Polar residues" evidence="1">
    <location>
        <begin position="7"/>
        <end position="17"/>
    </location>
</feature>
<gene>
    <name evidence="2" type="ORF">NEZAVI_LOCUS6077</name>
</gene>
<evidence type="ECO:0000313" key="2">
    <source>
        <dbReference type="EMBL" id="CAH1395903.1"/>
    </source>
</evidence>
<feature type="compositionally biased region" description="Polar residues" evidence="1">
    <location>
        <begin position="30"/>
        <end position="43"/>
    </location>
</feature>
<reference evidence="2" key="1">
    <citation type="submission" date="2022-01" db="EMBL/GenBank/DDBJ databases">
        <authorList>
            <person name="King R."/>
        </authorList>
    </citation>
    <scope>NUCLEOTIDE SEQUENCE</scope>
</reference>
<accession>A0A9P0MDD9</accession>
<dbReference type="EMBL" id="OV725079">
    <property type="protein sequence ID" value="CAH1395903.1"/>
    <property type="molecule type" value="Genomic_DNA"/>
</dbReference>
<feature type="region of interest" description="Disordered" evidence="1">
    <location>
        <begin position="1"/>
        <end position="61"/>
    </location>
</feature>
<proteinExistence type="predicted"/>
<sequence length="61" mass="6652">MLGYPSSALNLQTQTRGVSKLPSMKRSLGLGTSTRPRPISGNTELHAKKLMILKKRVNSSN</sequence>
<keyword evidence="3" id="KW-1185">Reference proteome</keyword>
<dbReference type="AlphaFoldDB" id="A0A9P0MDD9"/>